<dbReference type="GO" id="GO:0003682">
    <property type="term" value="F:chromatin binding"/>
    <property type="evidence" value="ECO:0007669"/>
    <property type="project" value="InterPro"/>
</dbReference>
<name>A0A545VDI0_9HYPO</name>
<feature type="domain" description="Man1/Src1-like C-terminal" evidence="9">
    <location>
        <begin position="325"/>
        <end position="660"/>
    </location>
</feature>
<comment type="caution">
    <text evidence="11">The sequence shown here is derived from an EMBL/GenBank/DDBJ whole genome shotgun (WGS) entry which is preliminary data.</text>
</comment>
<dbReference type="PANTHER" id="PTHR47808:SF2">
    <property type="entry name" value="LEM DOMAIN-CONTAINING PROTEIN 2"/>
    <property type="match status" value="1"/>
</dbReference>
<feature type="compositionally biased region" description="Acidic residues" evidence="7">
    <location>
        <begin position="172"/>
        <end position="207"/>
    </location>
</feature>
<dbReference type="GO" id="GO:0005783">
    <property type="term" value="C:endoplasmic reticulum"/>
    <property type="evidence" value="ECO:0007669"/>
    <property type="project" value="TreeGrafter"/>
</dbReference>
<dbReference type="AlphaFoldDB" id="A0A545VDI0"/>
<evidence type="ECO:0000259" key="10">
    <source>
        <dbReference type="Pfam" id="PF12949"/>
    </source>
</evidence>
<dbReference type="GO" id="GO:0034399">
    <property type="term" value="C:nuclear periphery"/>
    <property type="evidence" value="ECO:0007669"/>
    <property type="project" value="TreeGrafter"/>
</dbReference>
<dbReference type="STRING" id="43265.A0A545VDI0"/>
<dbReference type="Pfam" id="PF09402">
    <property type="entry name" value="MSC"/>
    <property type="match status" value="1"/>
</dbReference>
<feature type="transmembrane region" description="Helical" evidence="8">
    <location>
        <begin position="320"/>
        <end position="337"/>
    </location>
</feature>
<dbReference type="GO" id="GO:0071763">
    <property type="term" value="P:nuclear membrane organization"/>
    <property type="evidence" value="ECO:0007669"/>
    <property type="project" value="TreeGrafter"/>
</dbReference>
<evidence type="ECO:0000256" key="1">
    <source>
        <dbReference type="ARBA" id="ARBA00004540"/>
    </source>
</evidence>
<feature type="compositionally biased region" description="Low complexity" evidence="7">
    <location>
        <begin position="130"/>
        <end position="139"/>
    </location>
</feature>
<evidence type="ECO:0000256" key="2">
    <source>
        <dbReference type="ARBA" id="ARBA00022553"/>
    </source>
</evidence>
<evidence type="ECO:0000259" key="9">
    <source>
        <dbReference type="Pfam" id="PF09402"/>
    </source>
</evidence>
<feature type="region of interest" description="Disordered" evidence="7">
    <location>
        <begin position="661"/>
        <end position="704"/>
    </location>
</feature>
<dbReference type="Proteomes" id="UP000315783">
    <property type="component" value="Unassembled WGS sequence"/>
</dbReference>
<keyword evidence="4 8" id="KW-1133">Transmembrane helix</keyword>
<feature type="compositionally biased region" description="Basic and acidic residues" evidence="7">
    <location>
        <begin position="686"/>
        <end position="704"/>
    </location>
</feature>
<evidence type="ECO:0000256" key="8">
    <source>
        <dbReference type="SAM" id="Phobius"/>
    </source>
</evidence>
<keyword evidence="12" id="KW-1185">Reference proteome</keyword>
<keyword evidence="3 8" id="KW-0812">Transmembrane</keyword>
<dbReference type="OrthoDB" id="2503928at2759"/>
<keyword evidence="6" id="KW-0539">Nucleus</keyword>
<dbReference type="InterPro" id="IPR025856">
    <property type="entry name" value="HeH/LEM_domain"/>
</dbReference>
<dbReference type="GO" id="GO:0005637">
    <property type="term" value="C:nuclear inner membrane"/>
    <property type="evidence" value="ECO:0007669"/>
    <property type="project" value="UniProtKB-SubCell"/>
</dbReference>
<evidence type="ECO:0000256" key="7">
    <source>
        <dbReference type="SAM" id="MobiDB-lite"/>
    </source>
</evidence>
<keyword evidence="2" id="KW-0597">Phosphoprotein</keyword>
<feature type="region of interest" description="Disordered" evidence="7">
    <location>
        <begin position="65"/>
        <end position="258"/>
    </location>
</feature>
<dbReference type="Pfam" id="PF12949">
    <property type="entry name" value="HeH"/>
    <property type="match status" value="1"/>
</dbReference>
<proteinExistence type="predicted"/>
<evidence type="ECO:0000256" key="3">
    <source>
        <dbReference type="ARBA" id="ARBA00022692"/>
    </source>
</evidence>
<accession>A0A545VDI0</accession>
<dbReference type="InterPro" id="IPR041885">
    <property type="entry name" value="MAN1_winged_helix_dom"/>
</dbReference>
<evidence type="ECO:0000313" key="12">
    <source>
        <dbReference type="Proteomes" id="UP000315783"/>
    </source>
</evidence>
<evidence type="ECO:0000256" key="4">
    <source>
        <dbReference type="ARBA" id="ARBA00022989"/>
    </source>
</evidence>
<dbReference type="InterPro" id="IPR044780">
    <property type="entry name" value="Heh2/Src1"/>
</dbReference>
<protein>
    <submittedName>
        <fullName evidence="11">Sister chromatid separation protein (Src1)</fullName>
    </submittedName>
</protein>
<dbReference type="CDD" id="cd12935">
    <property type="entry name" value="LEM_like"/>
    <property type="match status" value="1"/>
</dbReference>
<dbReference type="Gene3D" id="1.10.10.1180">
    <property type="entry name" value="MAN1, winged-helix domain"/>
    <property type="match status" value="1"/>
</dbReference>
<feature type="compositionally biased region" description="Basic residues" evidence="7">
    <location>
        <begin position="94"/>
        <end position="106"/>
    </location>
</feature>
<feature type="domain" description="HeH/LEM" evidence="10">
    <location>
        <begin position="14"/>
        <end position="48"/>
    </location>
</feature>
<evidence type="ECO:0000256" key="5">
    <source>
        <dbReference type="ARBA" id="ARBA00023136"/>
    </source>
</evidence>
<evidence type="ECO:0000256" key="6">
    <source>
        <dbReference type="ARBA" id="ARBA00023242"/>
    </source>
</evidence>
<gene>
    <name evidence="11" type="ORF">IF1G_01973</name>
</gene>
<organism evidence="11 12">
    <name type="scientific">Cordyceps javanica</name>
    <dbReference type="NCBI Taxonomy" id="43265"/>
    <lineage>
        <taxon>Eukaryota</taxon>
        <taxon>Fungi</taxon>
        <taxon>Dikarya</taxon>
        <taxon>Ascomycota</taxon>
        <taxon>Pezizomycotina</taxon>
        <taxon>Sordariomycetes</taxon>
        <taxon>Hypocreomycetidae</taxon>
        <taxon>Hypocreales</taxon>
        <taxon>Cordycipitaceae</taxon>
        <taxon>Cordyceps</taxon>
    </lineage>
</organism>
<evidence type="ECO:0000313" key="11">
    <source>
        <dbReference type="EMBL" id="TQV99758.1"/>
    </source>
</evidence>
<comment type="subcellular location">
    <subcellularLocation>
        <location evidence="1">Nucleus inner membrane</location>
    </subcellularLocation>
</comment>
<dbReference type="InterPro" id="IPR018996">
    <property type="entry name" value="Man1/Src1-like_C"/>
</dbReference>
<sequence>MADADDYLQEGFNPRSVTIPRLRSILVTHNIDYPSTAKKTQLVALVEEHILPRVPKLRAERARAKRSSLGIVNAGSAQDNGLWDDDELSPPRPTSRRSKSPRKSSARIKVEEEEPATPMFRNEPKRSSRASRSVSRQLSHGPEDDAHLYAASTSSRRSSRRTVTPQIKLEPEPEPEPEPLYEEEEEESEDSDEDDIEAEETQYDEEPSVFTDDNPFQGGSSPPPMQTPSRRRTVSVEPVKSAKSVQRRTAAGTESTRVSRRFEMATPPRRYKTPDHLLEPGEEFTPDEQLELEDEAADGDMAAARRYAVVKQKRRGNIKTPFFVLMMALFGAYLAWFRQEKMAVGYCGLGRPAKQVIPPEIPVPDVLMPFIEPECETCPQHAFCYEDFTVRCQDDFILKPHPLALGGVVPLPPTCEPDSEKARRVQAVADKAIEELRDRRAKYECGELTNEAGEQEDSPTIAEEELKATVSQKRNKRMNSQEFDELWEAAIGEITGRDEVEVQTTAPESPDSRGVSNTRLSSTSLARLPFRCAIKRSIRSGLARYRLPIGLLSMLVLGVLYLKASYRKHLATSAQIPALVDTVLGRLANQKELGDEDLDEPYLFLPNLRDDVLRSVHSLAERDRIWQRVRVVVEQNSNVRTSQREGRSGEVGRAWEWIGPSKGEGARRRRSGRVSLAPSDMSAETPESKLGVEVKKWDEPRPIY</sequence>
<keyword evidence="5 8" id="KW-0472">Membrane</keyword>
<dbReference type="EMBL" id="SPUK01000002">
    <property type="protein sequence ID" value="TQV99758.1"/>
    <property type="molecule type" value="Genomic_DNA"/>
</dbReference>
<dbReference type="PANTHER" id="PTHR47808">
    <property type="entry name" value="INNER NUCLEAR MEMBRANE PROTEIN HEH2-RELATED"/>
    <property type="match status" value="1"/>
</dbReference>
<reference evidence="11 12" key="1">
    <citation type="journal article" date="2019" name="Appl. Microbiol. Biotechnol.">
        <title>Genome sequence of Isaria javanica and comparative genome analysis insights into family S53 peptidase evolution in fungal entomopathogens.</title>
        <authorList>
            <person name="Lin R."/>
            <person name="Zhang X."/>
            <person name="Xin B."/>
            <person name="Zou M."/>
            <person name="Gao Y."/>
            <person name="Qin F."/>
            <person name="Hu Q."/>
            <person name="Xie B."/>
            <person name="Cheng X."/>
        </authorList>
    </citation>
    <scope>NUCLEOTIDE SEQUENCE [LARGE SCALE GENOMIC DNA]</scope>
    <source>
        <strain evidence="11 12">IJ1G</strain>
    </source>
</reference>